<sequence>MTTEIICWISVTKWSWQ</sequence>
<dbReference type="AlphaFoldDB" id="A0A0E9TTJ6"/>
<proteinExistence type="predicted"/>
<accession>A0A0E9TTJ6</accession>
<protein>
    <submittedName>
        <fullName evidence="1">Uncharacterized protein</fullName>
    </submittedName>
</protein>
<dbReference type="EMBL" id="GBXM01041277">
    <property type="protein sequence ID" value="JAH67300.1"/>
    <property type="molecule type" value="Transcribed_RNA"/>
</dbReference>
<evidence type="ECO:0000313" key="1">
    <source>
        <dbReference type="EMBL" id="JAH56772.1"/>
    </source>
</evidence>
<reference evidence="1" key="2">
    <citation type="journal article" date="2015" name="Fish Shellfish Immunol.">
        <title>Early steps in the European eel (Anguilla anguilla)-Vibrio vulnificus interaction in the gills: Role of the RtxA13 toxin.</title>
        <authorList>
            <person name="Callol A."/>
            <person name="Pajuelo D."/>
            <person name="Ebbesson L."/>
            <person name="Teles M."/>
            <person name="MacKenzie S."/>
            <person name="Amaro C."/>
        </authorList>
    </citation>
    <scope>NUCLEOTIDE SEQUENCE</scope>
</reference>
<dbReference type="EMBL" id="GBXM01035562">
    <property type="protein sequence ID" value="JAH73015.1"/>
    <property type="molecule type" value="Transcribed_RNA"/>
</dbReference>
<organism evidence="1">
    <name type="scientific">Anguilla anguilla</name>
    <name type="common">European freshwater eel</name>
    <name type="synonym">Muraena anguilla</name>
    <dbReference type="NCBI Taxonomy" id="7936"/>
    <lineage>
        <taxon>Eukaryota</taxon>
        <taxon>Metazoa</taxon>
        <taxon>Chordata</taxon>
        <taxon>Craniata</taxon>
        <taxon>Vertebrata</taxon>
        <taxon>Euteleostomi</taxon>
        <taxon>Actinopterygii</taxon>
        <taxon>Neopterygii</taxon>
        <taxon>Teleostei</taxon>
        <taxon>Anguilliformes</taxon>
        <taxon>Anguillidae</taxon>
        <taxon>Anguilla</taxon>
    </lineage>
</organism>
<dbReference type="EMBL" id="GBXM01051805">
    <property type="protein sequence ID" value="JAH56772.1"/>
    <property type="molecule type" value="Transcribed_RNA"/>
</dbReference>
<reference evidence="1" key="1">
    <citation type="submission" date="2014-11" db="EMBL/GenBank/DDBJ databases">
        <authorList>
            <person name="Amaro Gonzalez C."/>
        </authorList>
    </citation>
    <scope>NUCLEOTIDE SEQUENCE</scope>
</reference>
<name>A0A0E9TTJ6_ANGAN</name>